<dbReference type="Pfam" id="PF00580">
    <property type="entry name" value="UvrD-helicase"/>
    <property type="match status" value="1"/>
</dbReference>
<evidence type="ECO:0000256" key="5">
    <source>
        <dbReference type="ARBA" id="ARBA00022806"/>
    </source>
</evidence>
<dbReference type="Gene3D" id="3.90.320.10">
    <property type="match status" value="1"/>
</dbReference>
<dbReference type="InterPro" id="IPR014152">
    <property type="entry name" value="AddA"/>
</dbReference>
<dbReference type="GO" id="GO:0008408">
    <property type="term" value="F:3'-5' exonuclease activity"/>
    <property type="evidence" value="ECO:0007669"/>
    <property type="project" value="UniProtKB-UniRule"/>
</dbReference>
<keyword evidence="1 13" id="KW-0540">Nuclease</keyword>
<evidence type="ECO:0000259" key="16">
    <source>
        <dbReference type="PROSITE" id="PS51217"/>
    </source>
</evidence>
<comment type="catalytic activity">
    <reaction evidence="12 13">
        <text>ATP + H2O = ADP + phosphate + H(+)</text>
        <dbReference type="Rhea" id="RHEA:13065"/>
        <dbReference type="ChEBI" id="CHEBI:15377"/>
        <dbReference type="ChEBI" id="CHEBI:15378"/>
        <dbReference type="ChEBI" id="CHEBI:30616"/>
        <dbReference type="ChEBI" id="CHEBI:43474"/>
        <dbReference type="ChEBI" id="CHEBI:456216"/>
        <dbReference type="EC" id="5.6.2.4"/>
    </reaction>
</comment>
<dbReference type="RefSeq" id="WP_283408154.1">
    <property type="nucleotide sequence ID" value="NZ_FXUF01000002.1"/>
</dbReference>
<evidence type="ECO:0000256" key="2">
    <source>
        <dbReference type="ARBA" id="ARBA00022741"/>
    </source>
</evidence>
<feature type="domain" description="UvrD-like helicase C-terminal" evidence="16">
    <location>
        <begin position="485"/>
        <end position="787"/>
    </location>
</feature>
<dbReference type="GO" id="GO:0003690">
    <property type="term" value="F:double-stranded DNA binding"/>
    <property type="evidence" value="ECO:0007669"/>
    <property type="project" value="UniProtKB-UniRule"/>
</dbReference>
<protein>
    <recommendedName>
        <fullName evidence="13">ATP-dependent helicase/nuclease subunit A</fullName>
        <ecNumber evidence="13">3.1.-.-</ecNumber>
        <ecNumber evidence="13">5.6.2.4</ecNumber>
    </recommendedName>
    <alternativeName>
        <fullName evidence="13">ATP-dependent helicase/nuclease AddA</fullName>
    </alternativeName>
    <alternativeName>
        <fullName evidence="13">DNA 3'-5' helicase AddA</fullName>
    </alternativeName>
</protein>
<evidence type="ECO:0000256" key="14">
    <source>
        <dbReference type="PROSITE-ProRule" id="PRU00560"/>
    </source>
</evidence>
<keyword evidence="3 13" id="KW-0227">DNA damage</keyword>
<dbReference type="GO" id="GO:0000724">
    <property type="term" value="P:double-strand break repair via homologous recombination"/>
    <property type="evidence" value="ECO:0007669"/>
    <property type="project" value="UniProtKB-UniRule"/>
</dbReference>
<dbReference type="Pfam" id="PF12705">
    <property type="entry name" value="PDDEXK_1"/>
    <property type="match status" value="1"/>
</dbReference>
<accession>A0AA45WU76</accession>
<dbReference type="AlphaFoldDB" id="A0AA45WU76"/>
<evidence type="ECO:0000259" key="15">
    <source>
        <dbReference type="PROSITE" id="PS51198"/>
    </source>
</evidence>
<feature type="binding site" evidence="14">
    <location>
        <begin position="23"/>
        <end position="30"/>
    </location>
    <ligand>
        <name>ATP</name>
        <dbReference type="ChEBI" id="CHEBI:30616"/>
    </ligand>
</feature>
<evidence type="ECO:0000256" key="3">
    <source>
        <dbReference type="ARBA" id="ARBA00022763"/>
    </source>
</evidence>
<evidence type="ECO:0000256" key="7">
    <source>
        <dbReference type="ARBA" id="ARBA00022840"/>
    </source>
</evidence>
<dbReference type="GO" id="GO:0033202">
    <property type="term" value="C:DNA helicase complex"/>
    <property type="evidence" value="ECO:0007669"/>
    <property type="project" value="TreeGrafter"/>
</dbReference>
<comment type="caution">
    <text evidence="17">The sequence shown here is derived from an EMBL/GenBank/DDBJ whole genome shotgun (WGS) entry which is preliminary data.</text>
</comment>
<evidence type="ECO:0000313" key="18">
    <source>
        <dbReference type="Proteomes" id="UP001158066"/>
    </source>
</evidence>
<evidence type="ECO:0000256" key="11">
    <source>
        <dbReference type="ARBA" id="ARBA00034617"/>
    </source>
</evidence>
<dbReference type="InterPro" id="IPR014016">
    <property type="entry name" value="UvrD-like_ATP-bd"/>
</dbReference>
<keyword evidence="4 13" id="KW-0378">Hydrolase</keyword>
<dbReference type="PROSITE" id="PS51217">
    <property type="entry name" value="UVRD_HELICASE_CTER"/>
    <property type="match status" value="1"/>
</dbReference>
<keyword evidence="7 13" id="KW-0067">ATP-binding</keyword>
<keyword evidence="5 13" id="KW-0347">Helicase</keyword>
<keyword evidence="6 13" id="KW-0269">Exonuclease</keyword>
<keyword evidence="9 13" id="KW-0234">DNA repair</keyword>
<organism evidence="17 18">
    <name type="scientific">Anoxynatronum buryatiense</name>
    <dbReference type="NCBI Taxonomy" id="489973"/>
    <lineage>
        <taxon>Bacteria</taxon>
        <taxon>Bacillati</taxon>
        <taxon>Bacillota</taxon>
        <taxon>Clostridia</taxon>
        <taxon>Eubacteriales</taxon>
        <taxon>Clostridiaceae</taxon>
        <taxon>Anoxynatronum</taxon>
    </lineage>
</organism>
<reference evidence="17" key="1">
    <citation type="submission" date="2017-05" db="EMBL/GenBank/DDBJ databases">
        <authorList>
            <person name="Varghese N."/>
            <person name="Submissions S."/>
        </authorList>
    </citation>
    <scope>NUCLEOTIDE SEQUENCE</scope>
    <source>
        <strain evidence="17">Su22</strain>
    </source>
</reference>
<dbReference type="PROSITE" id="PS51198">
    <property type="entry name" value="UVRD_HELICASE_ATP_BIND"/>
    <property type="match status" value="1"/>
</dbReference>
<dbReference type="InterPro" id="IPR038726">
    <property type="entry name" value="PDDEXK_AddAB-type"/>
</dbReference>
<feature type="domain" description="UvrD-like helicase ATP-binding" evidence="15">
    <location>
        <begin position="2"/>
        <end position="458"/>
    </location>
</feature>
<dbReference type="Proteomes" id="UP001158066">
    <property type="component" value="Unassembled WGS sequence"/>
</dbReference>
<dbReference type="PANTHER" id="PTHR11070:SF48">
    <property type="entry name" value="ATP-DEPENDENT HELICASE_NUCLEASE SUBUNIT A"/>
    <property type="match status" value="1"/>
</dbReference>
<evidence type="ECO:0000256" key="10">
    <source>
        <dbReference type="ARBA" id="ARBA00023235"/>
    </source>
</evidence>
<dbReference type="GO" id="GO:0043138">
    <property type="term" value="F:3'-5' DNA helicase activity"/>
    <property type="evidence" value="ECO:0007669"/>
    <property type="project" value="UniProtKB-UniRule"/>
</dbReference>
<evidence type="ECO:0000256" key="1">
    <source>
        <dbReference type="ARBA" id="ARBA00022722"/>
    </source>
</evidence>
<evidence type="ECO:0000256" key="9">
    <source>
        <dbReference type="ARBA" id="ARBA00023204"/>
    </source>
</evidence>
<dbReference type="NCBIfam" id="TIGR02785">
    <property type="entry name" value="addA_Gpos"/>
    <property type="match status" value="1"/>
</dbReference>
<evidence type="ECO:0000256" key="12">
    <source>
        <dbReference type="ARBA" id="ARBA00048988"/>
    </source>
</evidence>
<sequence length="1200" mass="138447">MNRWTIEQKAAIETRGSNLLVSAAAGSGKTAVLIQRIIQLVLDDGVDIDRLLVVTFTRAAAAEMRERAAMALMKSLDTHPQKEAFIRRQLALVNQAFIMTFHAFCIRVIQQHYYLIDLEPAFRTADQSETNLLQQEALDELLETTYEEADPHFLKLVEMYCHNRNDQALETMILSLHAFSRSQPKPDEWLQDQAAAFRLSPQELADSAWVTQLTTQTMVKLNEAASLLEEAIAIANRPDGPEPYLKRLLPELADIRRLIEDGNHQQKTLFQEIHSLEFQRLPPCRDGDDALKEAAKSLRDQVKKEVKDLQEKWYFRSLEDFSQDHQQVAEAMAFLTRLVSRFDEGYRHKKEERQVLDFNDLEHRALDILEIDAASSFYRNHFKAIFIDEYQDSNRVQEALIAQIKEPDNLFMVGDVKQSIYRFRLAEPELFMDKYRQFTPESGSLNQRIDLKRNFRSRPAILQAVNTVFRHIMSETLGEITYDDAASLEPGNQDLINMKQLPVQVHLLERKNAMDTHIDEAGAATHEDEVQELLEEWTDQEAEAHLLVRQIRQLMKETIEDPKEDHPRHVRYRDITILLRAPGNQAPHFMEVFSREGIPVYADLGTGFFDSLEIQLFLNLLRIIDNRRQDMPLLSVLRSPFGHFSTEELTTIRLSSRHTGFYECFEAAGEAETPLGEKVRGFLNQLQSWRNRLRQLTLTDFLWWLFSQAGFDALCAAMPGGQQRQANVRILLKRAEEYAAANESSLYGFLTYVEKLVFRQRNDIGPARTLTENDDVVRMMSIHKSKGLEFPVVILAGLGKRFNRRDLQSPLLMHRSLGIGPLYVNPDLRIKRNTLARIAILEKSRMESLSEEMRVLYVAMTRAQHQLIMTGTISDLPAAITRWAGPFSQGKLMKAQQLLDWLGPVWVRLPEAVVLHELAEIPANKAMIPSDANWSFYCWNRSDLLQVHLERDAQQQQFKKELLAESPVMNDTHRHIFETRFTWQYPFETDSQTPGKISVTESIKRPDLVEMERPQAVPLMPLPRFMESHQQLSAADRGTAVHYVLQHMNFKAAQRLEDIQHQIDTMVKTEMISQEEAAVVDPQVIKGLLESELGRRMLKATKIFRELPFVLRSPDKEGVLIQGIIDCCFEEEGQWVLVDYKTDHVVLEKLARWAAGYQPQLALYRQALTTLSGKKVKETLLYHLYLEQVIQIPHQNESVL</sequence>
<comment type="catalytic activity">
    <reaction evidence="11 13">
        <text>Couples ATP hydrolysis with the unwinding of duplex DNA by translocating in the 3'-5' direction.</text>
        <dbReference type="EC" id="5.6.2.4"/>
    </reaction>
</comment>
<evidence type="ECO:0000256" key="13">
    <source>
        <dbReference type="HAMAP-Rule" id="MF_01451"/>
    </source>
</evidence>
<dbReference type="InterPro" id="IPR011335">
    <property type="entry name" value="Restrct_endonuc-II-like"/>
</dbReference>
<dbReference type="InterPro" id="IPR000212">
    <property type="entry name" value="DNA_helicase_UvrD/REP"/>
</dbReference>
<dbReference type="HAMAP" id="MF_01451">
    <property type="entry name" value="AddA"/>
    <property type="match status" value="1"/>
</dbReference>
<dbReference type="Gene3D" id="3.40.50.300">
    <property type="entry name" value="P-loop containing nucleotide triphosphate hydrolases"/>
    <property type="match status" value="4"/>
</dbReference>
<comment type="function">
    <text evidence="13">The heterodimer acts as both an ATP-dependent DNA helicase and an ATP-dependent, dual-direction single-stranded exonuclease. Recognizes the chi site generating a DNA molecule suitable for the initiation of homologous recombination. The AddA nuclease domain is required for chi fragment generation; this subunit has the helicase and 3' -&gt; 5' nuclease activities.</text>
</comment>
<evidence type="ECO:0000313" key="17">
    <source>
        <dbReference type="EMBL" id="SMP44869.1"/>
    </source>
</evidence>
<gene>
    <name evidence="13" type="primary">addA</name>
    <name evidence="17" type="ORF">SAMN06296020_102247</name>
</gene>
<evidence type="ECO:0000256" key="6">
    <source>
        <dbReference type="ARBA" id="ARBA00022839"/>
    </source>
</evidence>
<comment type="cofactor">
    <cofactor evidence="13">
        <name>Mg(2+)</name>
        <dbReference type="ChEBI" id="CHEBI:18420"/>
    </cofactor>
</comment>
<dbReference type="EC" id="5.6.2.4" evidence="13"/>
<dbReference type="EMBL" id="FXUF01000002">
    <property type="protein sequence ID" value="SMP44869.1"/>
    <property type="molecule type" value="Genomic_DNA"/>
</dbReference>
<dbReference type="EC" id="3.1.-.-" evidence="13"/>
<dbReference type="InterPro" id="IPR011604">
    <property type="entry name" value="PDDEXK-like_dom_sf"/>
</dbReference>
<proteinExistence type="inferred from homology"/>
<comment type="subunit">
    <text evidence="13">Heterodimer of AddA and AddB/RexB.</text>
</comment>
<dbReference type="InterPro" id="IPR014017">
    <property type="entry name" value="DNA_helicase_UvrD-like_C"/>
</dbReference>
<dbReference type="SUPFAM" id="SSF52980">
    <property type="entry name" value="Restriction endonuclease-like"/>
    <property type="match status" value="1"/>
</dbReference>
<keyword evidence="8 13" id="KW-0238">DNA-binding</keyword>
<keyword evidence="18" id="KW-1185">Reference proteome</keyword>
<dbReference type="Pfam" id="PF13361">
    <property type="entry name" value="UvrD_C"/>
    <property type="match status" value="1"/>
</dbReference>
<dbReference type="Gene3D" id="1.10.486.10">
    <property type="entry name" value="PCRA, domain 4"/>
    <property type="match status" value="1"/>
</dbReference>
<dbReference type="InterPro" id="IPR027417">
    <property type="entry name" value="P-loop_NTPase"/>
</dbReference>
<name>A0AA45WU76_9CLOT</name>
<evidence type="ECO:0000256" key="4">
    <source>
        <dbReference type="ARBA" id="ARBA00022801"/>
    </source>
</evidence>
<comment type="similarity">
    <text evidence="13">Belongs to the helicase family. AddA subfamily.</text>
</comment>
<dbReference type="GO" id="GO:0005829">
    <property type="term" value="C:cytosol"/>
    <property type="evidence" value="ECO:0007669"/>
    <property type="project" value="TreeGrafter"/>
</dbReference>
<dbReference type="SUPFAM" id="SSF52540">
    <property type="entry name" value="P-loop containing nucleoside triphosphate hydrolases"/>
    <property type="match status" value="1"/>
</dbReference>
<keyword evidence="2 13" id="KW-0547">Nucleotide-binding</keyword>
<keyword evidence="10 13" id="KW-0413">Isomerase</keyword>
<evidence type="ECO:0000256" key="8">
    <source>
        <dbReference type="ARBA" id="ARBA00023125"/>
    </source>
</evidence>
<dbReference type="PANTHER" id="PTHR11070">
    <property type="entry name" value="UVRD / RECB / PCRA DNA HELICASE FAMILY MEMBER"/>
    <property type="match status" value="1"/>
</dbReference>
<dbReference type="GO" id="GO:0005524">
    <property type="term" value="F:ATP binding"/>
    <property type="evidence" value="ECO:0007669"/>
    <property type="project" value="UniProtKB-UniRule"/>
</dbReference>